<organism evidence="2 3">
    <name type="scientific">Trichogramma brassicae</name>
    <dbReference type="NCBI Taxonomy" id="86971"/>
    <lineage>
        <taxon>Eukaryota</taxon>
        <taxon>Metazoa</taxon>
        <taxon>Ecdysozoa</taxon>
        <taxon>Arthropoda</taxon>
        <taxon>Hexapoda</taxon>
        <taxon>Insecta</taxon>
        <taxon>Pterygota</taxon>
        <taxon>Neoptera</taxon>
        <taxon>Endopterygota</taxon>
        <taxon>Hymenoptera</taxon>
        <taxon>Apocrita</taxon>
        <taxon>Proctotrupomorpha</taxon>
        <taxon>Chalcidoidea</taxon>
        <taxon>Trichogrammatidae</taxon>
        <taxon>Trichogramma</taxon>
    </lineage>
</organism>
<gene>
    <name evidence="2" type="ORF">TBRA_LOCUS15247</name>
</gene>
<dbReference type="OrthoDB" id="8192785at2759"/>
<accession>A0A6H5J654</accession>
<name>A0A6H5J654_9HYME</name>
<sequence>MKLSALLVLCLAATLAQARNDLVIGVRQPNDFLIQRELVQKDADVSALGIRTSHERTFTGNNISNITMIRALDQHDNGHGATAQIVGGGVGFKYVTIKFKSELFRGIDFVVEIYGK</sequence>
<dbReference type="AlphaFoldDB" id="A0A6H5J654"/>
<keyword evidence="3" id="KW-1185">Reference proteome</keyword>
<dbReference type="PANTHER" id="PTHR37685:SF1">
    <property type="entry name" value="GEO11136P1-RELATED"/>
    <property type="match status" value="1"/>
</dbReference>
<proteinExistence type="predicted"/>
<protein>
    <recommendedName>
        <fullName evidence="4">Salivary secreted peptide</fullName>
    </recommendedName>
</protein>
<reference evidence="2 3" key="1">
    <citation type="submission" date="2020-02" db="EMBL/GenBank/DDBJ databases">
        <authorList>
            <person name="Ferguson B K."/>
        </authorList>
    </citation>
    <scope>NUCLEOTIDE SEQUENCE [LARGE SCALE GENOMIC DNA]</scope>
</reference>
<evidence type="ECO:0008006" key="4">
    <source>
        <dbReference type="Google" id="ProtNLM"/>
    </source>
</evidence>
<dbReference type="Proteomes" id="UP000479190">
    <property type="component" value="Unassembled WGS sequence"/>
</dbReference>
<dbReference type="InterPro" id="IPR031734">
    <property type="entry name" value="MBF2"/>
</dbReference>
<dbReference type="PANTHER" id="PTHR37685">
    <property type="entry name" value="GEO11136P1-RELATED"/>
    <property type="match status" value="1"/>
</dbReference>
<dbReference type="Pfam" id="PF15868">
    <property type="entry name" value="MBF2"/>
    <property type="match status" value="1"/>
</dbReference>
<feature type="signal peptide" evidence="1">
    <location>
        <begin position="1"/>
        <end position="18"/>
    </location>
</feature>
<evidence type="ECO:0000313" key="3">
    <source>
        <dbReference type="Proteomes" id="UP000479190"/>
    </source>
</evidence>
<dbReference type="EMBL" id="CADCXV010001338">
    <property type="protein sequence ID" value="CAB0043659.1"/>
    <property type="molecule type" value="Genomic_DNA"/>
</dbReference>
<feature type="chain" id="PRO_5026133657" description="Salivary secreted peptide" evidence="1">
    <location>
        <begin position="19"/>
        <end position="116"/>
    </location>
</feature>
<evidence type="ECO:0000256" key="1">
    <source>
        <dbReference type="SAM" id="SignalP"/>
    </source>
</evidence>
<keyword evidence="1" id="KW-0732">Signal</keyword>
<evidence type="ECO:0000313" key="2">
    <source>
        <dbReference type="EMBL" id="CAB0043659.1"/>
    </source>
</evidence>